<feature type="region of interest" description="Disordered" evidence="7">
    <location>
        <begin position="231"/>
        <end position="270"/>
    </location>
</feature>
<dbReference type="FunFam" id="3.20.20.80:FF:000050">
    <property type="entry name" value="Beta-mannosidase B"/>
    <property type="match status" value="1"/>
</dbReference>
<dbReference type="Proteomes" id="UP000567795">
    <property type="component" value="Unassembled WGS sequence"/>
</dbReference>
<protein>
    <recommendedName>
        <fullName evidence="3">beta-mannosidase</fullName>
        <ecNumber evidence="3">3.2.1.25</ecNumber>
    </recommendedName>
</protein>
<evidence type="ECO:0000313" key="12">
    <source>
        <dbReference type="Proteomes" id="UP000567795"/>
    </source>
</evidence>
<dbReference type="Gene3D" id="3.20.20.80">
    <property type="entry name" value="Glycosidases"/>
    <property type="match status" value="1"/>
</dbReference>
<keyword evidence="4" id="KW-0732">Signal</keyword>
<dbReference type="InterPro" id="IPR036156">
    <property type="entry name" value="Beta-gal/glucu_dom_sf"/>
</dbReference>
<name>A0A853A8J0_9ACTN</name>
<dbReference type="GO" id="GO:0006516">
    <property type="term" value="P:glycoprotein catabolic process"/>
    <property type="evidence" value="ECO:0007669"/>
    <property type="project" value="TreeGrafter"/>
</dbReference>
<feature type="compositionally biased region" description="Basic and acidic residues" evidence="7">
    <location>
        <begin position="751"/>
        <end position="766"/>
    </location>
</feature>
<dbReference type="EMBL" id="JACBZD010000001">
    <property type="protein sequence ID" value="NYI06848.1"/>
    <property type="molecule type" value="Genomic_DNA"/>
</dbReference>
<keyword evidence="12" id="KW-1185">Reference proteome</keyword>
<dbReference type="AlphaFoldDB" id="A0A853A8J0"/>
<dbReference type="PANTHER" id="PTHR43730">
    <property type="entry name" value="BETA-MANNOSIDASE"/>
    <property type="match status" value="1"/>
</dbReference>
<organism evidence="11 12">
    <name type="scientific">Allostreptomyces psammosilenae</name>
    <dbReference type="NCBI Taxonomy" id="1892865"/>
    <lineage>
        <taxon>Bacteria</taxon>
        <taxon>Bacillati</taxon>
        <taxon>Actinomycetota</taxon>
        <taxon>Actinomycetes</taxon>
        <taxon>Kitasatosporales</taxon>
        <taxon>Streptomycetaceae</taxon>
        <taxon>Allostreptomyces</taxon>
    </lineage>
</organism>
<keyword evidence="5 11" id="KW-0378">Hydrolase</keyword>
<feature type="domain" description="Glycoside hydrolase family 2 immunoglobulin-like beta-sandwich" evidence="8">
    <location>
        <begin position="269"/>
        <end position="330"/>
    </location>
</feature>
<dbReference type="PANTHER" id="PTHR43730:SF1">
    <property type="entry name" value="BETA-MANNOSIDASE"/>
    <property type="match status" value="1"/>
</dbReference>
<dbReference type="InterPro" id="IPR017853">
    <property type="entry name" value="GH"/>
</dbReference>
<dbReference type="Pfam" id="PF00703">
    <property type="entry name" value="Glyco_hydro_2"/>
    <property type="match status" value="1"/>
</dbReference>
<dbReference type="SUPFAM" id="SSF49785">
    <property type="entry name" value="Galactose-binding domain-like"/>
    <property type="match status" value="1"/>
</dbReference>
<evidence type="ECO:0000256" key="5">
    <source>
        <dbReference type="ARBA" id="ARBA00022801"/>
    </source>
</evidence>
<evidence type="ECO:0000259" key="9">
    <source>
        <dbReference type="Pfam" id="PF02836"/>
    </source>
</evidence>
<dbReference type="InterPro" id="IPR008979">
    <property type="entry name" value="Galactose-bd-like_sf"/>
</dbReference>
<dbReference type="InterPro" id="IPR050887">
    <property type="entry name" value="Beta-mannosidase_GH2"/>
</dbReference>
<dbReference type="InterPro" id="IPR006102">
    <property type="entry name" value="Ig-like_GH2"/>
</dbReference>
<feature type="domain" description="Beta-mannosidase-like galactose-binding" evidence="10">
    <location>
        <begin position="9"/>
        <end position="181"/>
    </location>
</feature>
<dbReference type="InterPro" id="IPR013783">
    <property type="entry name" value="Ig-like_fold"/>
</dbReference>
<feature type="compositionally biased region" description="Gly residues" evidence="7">
    <location>
        <begin position="240"/>
        <end position="252"/>
    </location>
</feature>
<comment type="caution">
    <text evidence="11">The sequence shown here is derived from an EMBL/GenBank/DDBJ whole genome shotgun (WGS) entry which is preliminary data.</text>
</comment>
<dbReference type="SUPFAM" id="SSF51445">
    <property type="entry name" value="(Trans)glycosidases"/>
    <property type="match status" value="1"/>
</dbReference>
<dbReference type="SUPFAM" id="SSF49303">
    <property type="entry name" value="beta-Galactosidase/glucuronidase domain"/>
    <property type="match status" value="1"/>
</dbReference>
<evidence type="ECO:0000256" key="2">
    <source>
        <dbReference type="ARBA" id="ARBA00007401"/>
    </source>
</evidence>
<proteinExistence type="inferred from homology"/>
<dbReference type="Pfam" id="PF02836">
    <property type="entry name" value="Glyco_hydro_2_C"/>
    <property type="match status" value="1"/>
</dbReference>
<evidence type="ECO:0000256" key="7">
    <source>
        <dbReference type="SAM" id="MobiDB-lite"/>
    </source>
</evidence>
<evidence type="ECO:0000313" key="11">
    <source>
        <dbReference type="EMBL" id="NYI06848.1"/>
    </source>
</evidence>
<gene>
    <name evidence="11" type="ORF">FHU37_003791</name>
</gene>
<evidence type="ECO:0000256" key="3">
    <source>
        <dbReference type="ARBA" id="ARBA00012754"/>
    </source>
</evidence>
<dbReference type="EC" id="3.2.1.25" evidence="3"/>
<dbReference type="Pfam" id="PF22666">
    <property type="entry name" value="Glyco_hydro_2_N2"/>
    <property type="match status" value="1"/>
</dbReference>
<accession>A0A853A8J0</accession>
<evidence type="ECO:0000256" key="1">
    <source>
        <dbReference type="ARBA" id="ARBA00000829"/>
    </source>
</evidence>
<evidence type="ECO:0000259" key="10">
    <source>
        <dbReference type="Pfam" id="PF22666"/>
    </source>
</evidence>
<dbReference type="GO" id="GO:0004567">
    <property type="term" value="F:beta-mannosidase activity"/>
    <property type="evidence" value="ECO:0007669"/>
    <property type="project" value="UniProtKB-EC"/>
</dbReference>
<comment type="similarity">
    <text evidence="2">Belongs to the glycosyl hydrolase 2 family.</text>
</comment>
<dbReference type="InterPro" id="IPR006103">
    <property type="entry name" value="Glyco_hydro_2_cat"/>
</dbReference>
<evidence type="ECO:0000256" key="6">
    <source>
        <dbReference type="ARBA" id="ARBA00023295"/>
    </source>
</evidence>
<feature type="region of interest" description="Disordered" evidence="7">
    <location>
        <begin position="751"/>
        <end position="780"/>
    </location>
</feature>
<dbReference type="InterPro" id="IPR054593">
    <property type="entry name" value="Beta-mannosidase-like_N2"/>
</dbReference>
<evidence type="ECO:0000259" key="8">
    <source>
        <dbReference type="Pfam" id="PF00703"/>
    </source>
</evidence>
<feature type="domain" description="Glycoside hydrolase family 2 catalytic" evidence="9">
    <location>
        <begin position="346"/>
        <end position="501"/>
    </location>
</feature>
<keyword evidence="6 11" id="KW-0326">Glycosidase</keyword>
<reference evidence="11 12" key="1">
    <citation type="submission" date="2020-07" db="EMBL/GenBank/DDBJ databases">
        <title>Sequencing the genomes of 1000 actinobacteria strains.</title>
        <authorList>
            <person name="Klenk H.-P."/>
        </authorList>
    </citation>
    <scope>NUCLEOTIDE SEQUENCE [LARGE SCALE GENOMIC DNA]</scope>
    <source>
        <strain evidence="11 12">DSM 42178</strain>
    </source>
</reference>
<sequence length="886" mass="97032">MRTPLHDGWTVRAVAGEVPDSLSDIDVPATVPGCVHTDLLAAGLIPDPHLDRNEAALAWIGRTDWRYTTTFEWHPLVGLDRWELVCEGLDTVATVALNGVVIGRAENMHRTHRFGARAGLRRGRNELTVTFAAPVTHAERVRDALGPRPHINTHPYNFVRKMACNFGWDWGPDLATAGIWRPIWLEGWSTARLASVRPLVTVTERHGRTTGHVAVHVEVERGAATDDRPLRLTATIGDPGRSGGHGSSGGHGGHGEHGGAGRSGGPRHTAEVLLPAGSRTAVVDLEVPDPELWWPRGHGEQPLYPLHVRLAGVGAISLALDAWQGRIGFRTVRLDTSRDQHGTRAAFLVNGRPVLVRGANWIPDDCFPHRVDRDRYATRLRQAAEAGVNLLRVWGGGLYESDDFYELCDEAGMLTWQDFLFACAAYPEEEPLRGEVEAEAREAVTRLSPHPSLIVWNGNNESVSGHRDWGWREQLGDRTWGHGYYFDLLPRIVAELDPTRPYIPTSPWSFDEGIHPNDPDHGLSHIWDVWNQVDYTAYRDHVPGLAAEFGFQGPPNWATLTRAVHDQPLTPESPGVLAHNKADDGPAKLARGLAPHFPPPQGVDDWHWATQLNQARAVALGVEHFRSHAPRCSGTIMWQLNDCWPVTSWAAIDGDGRRKPLWYALRRSHAERLLTIQPRGESLALVAVNDTAEPWSERVEVVRLGFDGGPLAKAEVEVHAAPRTAAATPLPPALATPDRPEAELLVAEARADETRADETRADETRGGEAGGAGVAGASARDGGRPRALWFFLPDRDQALPRADLTTTVRPDGDQVRITVTARALLRDLALLADRVLPAAEVDTMLLTLLPGESATFTVRGPGVGAVPAERWADPLVLRSANQLVTP</sequence>
<dbReference type="RefSeq" id="WP_179815363.1">
    <property type="nucleotide sequence ID" value="NZ_JACBZD010000001.1"/>
</dbReference>
<evidence type="ECO:0000256" key="4">
    <source>
        <dbReference type="ARBA" id="ARBA00022729"/>
    </source>
</evidence>
<dbReference type="GO" id="GO:0005975">
    <property type="term" value="P:carbohydrate metabolic process"/>
    <property type="evidence" value="ECO:0007669"/>
    <property type="project" value="InterPro"/>
</dbReference>
<dbReference type="Gene3D" id="2.60.40.10">
    <property type="entry name" value="Immunoglobulins"/>
    <property type="match status" value="1"/>
</dbReference>
<dbReference type="Gene3D" id="2.60.120.260">
    <property type="entry name" value="Galactose-binding domain-like"/>
    <property type="match status" value="1"/>
</dbReference>
<comment type="catalytic activity">
    <reaction evidence="1">
        <text>Hydrolysis of terminal, non-reducing beta-D-mannose residues in beta-D-mannosides.</text>
        <dbReference type="EC" id="3.2.1.25"/>
    </reaction>
</comment>